<proteinExistence type="predicted"/>
<reference evidence="1 2" key="1">
    <citation type="submission" date="2014-04" db="EMBL/GenBank/DDBJ databases">
        <authorList>
            <consortium name="DOE Joint Genome Institute"/>
            <person name="Kuo A."/>
            <person name="Kohler A."/>
            <person name="Costa M.D."/>
            <person name="Nagy L.G."/>
            <person name="Floudas D."/>
            <person name="Copeland A."/>
            <person name="Barry K.W."/>
            <person name="Cichocki N."/>
            <person name="Veneault-Fourrey C."/>
            <person name="LaButti K."/>
            <person name="Lindquist E.A."/>
            <person name="Lipzen A."/>
            <person name="Lundell T."/>
            <person name="Morin E."/>
            <person name="Murat C."/>
            <person name="Sun H."/>
            <person name="Tunlid A."/>
            <person name="Henrissat B."/>
            <person name="Grigoriev I.V."/>
            <person name="Hibbett D.S."/>
            <person name="Martin F."/>
            <person name="Nordberg H.P."/>
            <person name="Cantor M.N."/>
            <person name="Hua S.X."/>
        </authorList>
    </citation>
    <scope>NUCLEOTIDE SEQUENCE [LARGE SCALE GENOMIC DNA]</scope>
    <source>
        <strain evidence="1 2">Marx 270</strain>
    </source>
</reference>
<gene>
    <name evidence="1" type="ORF">M404DRAFT_813374</name>
</gene>
<protein>
    <submittedName>
        <fullName evidence="1">Uncharacterized protein</fullName>
    </submittedName>
</protein>
<evidence type="ECO:0000313" key="2">
    <source>
        <dbReference type="Proteomes" id="UP000054217"/>
    </source>
</evidence>
<dbReference type="HOGENOM" id="CLU_2050600_0_0_1"/>
<dbReference type="InParanoid" id="A0A0C3JPI8"/>
<accession>A0A0C3JPI8</accession>
<keyword evidence="2" id="KW-1185">Reference proteome</keyword>
<evidence type="ECO:0000313" key="1">
    <source>
        <dbReference type="EMBL" id="KIN99381.1"/>
    </source>
</evidence>
<dbReference type="EMBL" id="KN832005">
    <property type="protein sequence ID" value="KIN99381.1"/>
    <property type="molecule type" value="Genomic_DNA"/>
</dbReference>
<sequence>MGTTVLHKILPQAQGWALVPKYVRKPCIITGAMQKVTGGNRGTERQWTKRRREGVGWKLLLHFKSLPRCLSSRNSQRTTSYRYPSTSPSLRMKYNVIVKATICVTTIQSVAFGYADRGSR</sequence>
<dbReference type="Proteomes" id="UP000054217">
    <property type="component" value="Unassembled WGS sequence"/>
</dbReference>
<dbReference type="AlphaFoldDB" id="A0A0C3JPI8"/>
<reference evidence="2" key="2">
    <citation type="submission" date="2015-01" db="EMBL/GenBank/DDBJ databases">
        <title>Evolutionary Origins and Diversification of the Mycorrhizal Mutualists.</title>
        <authorList>
            <consortium name="DOE Joint Genome Institute"/>
            <consortium name="Mycorrhizal Genomics Consortium"/>
            <person name="Kohler A."/>
            <person name="Kuo A."/>
            <person name="Nagy L.G."/>
            <person name="Floudas D."/>
            <person name="Copeland A."/>
            <person name="Barry K.W."/>
            <person name="Cichocki N."/>
            <person name="Veneault-Fourrey C."/>
            <person name="LaButti K."/>
            <person name="Lindquist E.A."/>
            <person name="Lipzen A."/>
            <person name="Lundell T."/>
            <person name="Morin E."/>
            <person name="Murat C."/>
            <person name="Riley R."/>
            <person name="Ohm R."/>
            <person name="Sun H."/>
            <person name="Tunlid A."/>
            <person name="Henrissat B."/>
            <person name="Grigoriev I.V."/>
            <person name="Hibbett D.S."/>
            <person name="Martin F."/>
        </authorList>
    </citation>
    <scope>NUCLEOTIDE SEQUENCE [LARGE SCALE GENOMIC DNA]</scope>
    <source>
        <strain evidence="2">Marx 270</strain>
    </source>
</reference>
<name>A0A0C3JPI8_PISTI</name>
<organism evidence="1 2">
    <name type="scientific">Pisolithus tinctorius Marx 270</name>
    <dbReference type="NCBI Taxonomy" id="870435"/>
    <lineage>
        <taxon>Eukaryota</taxon>
        <taxon>Fungi</taxon>
        <taxon>Dikarya</taxon>
        <taxon>Basidiomycota</taxon>
        <taxon>Agaricomycotina</taxon>
        <taxon>Agaricomycetes</taxon>
        <taxon>Agaricomycetidae</taxon>
        <taxon>Boletales</taxon>
        <taxon>Sclerodermatineae</taxon>
        <taxon>Pisolithaceae</taxon>
        <taxon>Pisolithus</taxon>
    </lineage>
</organism>
<dbReference type="OrthoDB" id="6020543at2759"/>